<proteinExistence type="predicted"/>
<protein>
    <submittedName>
        <fullName evidence="1">Uncharacterized protein</fullName>
    </submittedName>
</protein>
<dbReference type="EMBL" id="AKHW03004641">
    <property type="protein sequence ID" value="KYO29580.1"/>
    <property type="molecule type" value="Genomic_DNA"/>
</dbReference>
<dbReference type="GO" id="GO:0005813">
    <property type="term" value="C:centrosome"/>
    <property type="evidence" value="ECO:0007669"/>
    <property type="project" value="TreeGrafter"/>
</dbReference>
<dbReference type="AlphaFoldDB" id="A0A151MYJ2"/>
<evidence type="ECO:0000313" key="2">
    <source>
        <dbReference type="Proteomes" id="UP000050525"/>
    </source>
</evidence>
<dbReference type="GO" id="GO:0070652">
    <property type="term" value="C:HAUS complex"/>
    <property type="evidence" value="ECO:0007669"/>
    <property type="project" value="InterPro"/>
</dbReference>
<evidence type="ECO:0000313" key="1">
    <source>
        <dbReference type="EMBL" id="KYO29580.1"/>
    </source>
</evidence>
<dbReference type="Pfam" id="PF14817">
    <property type="entry name" value="HAUS5"/>
    <property type="match status" value="1"/>
</dbReference>
<dbReference type="Proteomes" id="UP000050525">
    <property type="component" value="Unassembled WGS sequence"/>
</dbReference>
<keyword evidence="2" id="KW-1185">Reference proteome</keyword>
<gene>
    <name evidence="1" type="ORF">Y1Q_0008453</name>
</gene>
<dbReference type="PANTHER" id="PTHR28588">
    <property type="entry name" value="HAUS AUGMIN-LIKE COMPLEX SUBUNIT 5"/>
    <property type="match status" value="1"/>
</dbReference>
<dbReference type="GO" id="GO:0051225">
    <property type="term" value="P:spindle assembly"/>
    <property type="evidence" value="ECO:0007669"/>
    <property type="project" value="InterPro"/>
</dbReference>
<reference evidence="1 2" key="1">
    <citation type="journal article" date="2012" name="Genome Biol.">
        <title>Sequencing three crocodilian genomes to illuminate the evolution of archosaurs and amniotes.</title>
        <authorList>
            <person name="St John J.A."/>
            <person name="Braun E.L."/>
            <person name="Isberg S.R."/>
            <person name="Miles L.G."/>
            <person name="Chong A.Y."/>
            <person name="Gongora J."/>
            <person name="Dalzell P."/>
            <person name="Moran C."/>
            <person name="Bed'hom B."/>
            <person name="Abzhanov A."/>
            <person name="Burgess S.C."/>
            <person name="Cooksey A.M."/>
            <person name="Castoe T.A."/>
            <person name="Crawford N.G."/>
            <person name="Densmore L.D."/>
            <person name="Drew J.C."/>
            <person name="Edwards S.V."/>
            <person name="Faircloth B.C."/>
            <person name="Fujita M.K."/>
            <person name="Greenwold M.J."/>
            <person name="Hoffmann F.G."/>
            <person name="Howard J.M."/>
            <person name="Iguchi T."/>
            <person name="Janes D.E."/>
            <person name="Khan S.Y."/>
            <person name="Kohno S."/>
            <person name="de Koning A.J."/>
            <person name="Lance S.L."/>
            <person name="McCarthy F.M."/>
            <person name="McCormack J.E."/>
            <person name="Merchant M.E."/>
            <person name="Peterson D.G."/>
            <person name="Pollock D.D."/>
            <person name="Pourmand N."/>
            <person name="Raney B.J."/>
            <person name="Roessler K.A."/>
            <person name="Sanford J.R."/>
            <person name="Sawyer R.H."/>
            <person name="Schmidt C.J."/>
            <person name="Triplett E.W."/>
            <person name="Tuberville T.D."/>
            <person name="Venegas-Anaya M."/>
            <person name="Howard J.T."/>
            <person name="Jarvis E.D."/>
            <person name="Guillette L.J.Jr."/>
            <person name="Glenn T.C."/>
            <person name="Green R.E."/>
            <person name="Ray D.A."/>
        </authorList>
    </citation>
    <scope>NUCLEOTIDE SEQUENCE [LARGE SCALE GENOMIC DNA]</scope>
    <source>
        <strain evidence="1">KSC_2009_1</strain>
    </source>
</reference>
<dbReference type="GO" id="GO:0007098">
    <property type="term" value="P:centrosome cycle"/>
    <property type="evidence" value="ECO:0007669"/>
    <property type="project" value="TreeGrafter"/>
</dbReference>
<accession>A0A151MYJ2</accession>
<dbReference type="STRING" id="8496.A0A151MYJ2"/>
<dbReference type="InterPro" id="IPR029131">
    <property type="entry name" value="HAUS5"/>
</dbReference>
<sequence>MGMRTCKVRRVAEQCQRRLEHWPQLQAAVDAWWEQPGQFVLPECRRLGLTLPQWLERWTLAASALQRHHQQCAWD</sequence>
<comment type="caution">
    <text evidence="1">The sequence shown here is derived from an EMBL/GenBank/DDBJ whole genome shotgun (WGS) entry which is preliminary data.</text>
</comment>
<dbReference type="PANTHER" id="PTHR28588:SF1">
    <property type="entry name" value="HAUS AUGMIN-LIKE COMPLEX SUBUNIT 5"/>
    <property type="match status" value="1"/>
</dbReference>
<organism evidence="1 2">
    <name type="scientific">Alligator mississippiensis</name>
    <name type="common">American alligator</name>
    <dbReference type="NCBI Taxonomy" id="8496"/>
    <lineage>
        <taxon>Eukaryota</taxon>
        <taxon>Metazoa</taxon>
        <taxon>Chordata</taxon>
        <taxon>Craniata</taxon>
        <taxon>Vertebrata</taxon>
        <taxon>Euteleostomi</taxon>
        <taxon>Archelosauria</taxon>
        <taxon>Archosauria</taxon>
        <taxon>Crocodylia</taxon>
        <taxon>Alligatoridae</taxon>
        <taxon>Alligatorinae</taxon>
        <taxon>Alligator</taxon>
    </lineage>
</organism>
<name>A0A151MYJ2_ALLMI</name>